<comment type="caution">
    <text evidence="3">The sequence shown here is derived from an EMBL/GenBank/DDBJ whole genome shotgun (WGS) entry which is preliminary data.</text>
</comment>
<keyword evidence="2" id="KW-0812">Transmembrane</keyword>
<keyword evidence="2" id="KW-0472">Membrane</keyword>
<gene>
    <name evidence="3" type="ORF">FHETE_6210</name>
</gene>
<feature type="region of interest" description="Disordered" evidence="1">
    <location>
        <begin position="1"/>
        <end position="26"/>
    </location>
</feature>
<protein>
    <submittedName>
        <fullName evidence="3">Uncharacterized protein</fullName>
    </submittedName>
</protein>
<evidence type="ECO:0000256" key="2">
    <source>
        <dbReference type="SAM" id="Phobius"/>
    </source>
</evidence>
<feature type="compositionally biased region" description="Low complexity" evidence="1">
    <location>
        <begin position="15"/>
        <end position="26"/>
    </location>
</feature>
<keyword evidence="4" id="KW-1185">Reference proteome</keyword>
<feature type="compositionally biased region" description="Polar residues" evidence="1">
    <location>
        <begin position="158"/>
        <end position="170"/>
    </location>
</feature>
<evidence type="ECO:0000313" key="3">
    <source>
        <dbReference type="EMBL" id="KAF5666535.1"/>
    </source>
</evidence>
<feature type="transmembrane region" description="Helical" evidence="2">
    <location>
        <begin position="59"/>
        <end position="84"/>
    </location>
</feature>
<reference evidence="3 4" key="1">
    <citation type="submission" date="2020-05" db="EMBL/GenBank/DDBJ databases">
        <title>Identification and distribution of gene clusters putatively required for synthesis of sphingolipid metabolism inhibitors in phylogenetically diverse species of the filamentous fungus Fusarium.</title>
        <authorList>
            <person name="Kim H.-S."/>
            <person name="Busman M."/>
            <person name="Brown D.W."/>
            <person name="Divon H."/>
            <person name="Uhlig S."/>
            <person name="Proctor R.H."/>
        </authorList>
    </citation>
    <scope>NUCLEOTIDE SEQUENCE [LARGE SCALE GENOMIC DNA]</scope>
    <source>
        <strain evidence="3 4">NRRL 20693</strain>
    </source>
</reference>
<dbReference type="Proteomes" id="UP000567885">
    <property type="component" value="Unassembled WGS sequence"/>
</dbReference>
<accession>A0A8H5T6I0</accession>
<sequence length="170" mass="18317">MAPPAQPPTLSDPYQATPGYGAQQPGQAAAPYVPQLPFPVDPGFIYAALVATMAPNNEVLLACLLALTAVVALLAIAIIFVFVMSRREAASQDREQTMQLVVQNAIRDAYEQNESETVESETEDKEGEDEYEDEDEEYEVQTGLALAPVESLPGSDSWARSTVNSNAPTL</sequence>
<feature type="compositionally biased region" description="Acidic residues" evidence="1">
    <location>
        <begin position="111"/>
        <end position="139"/>
    </location>
</feature>
<evidence type="ECO:0000313" key="4">
    <source>
        <dbReference type="Proteomes" id="UP000567885"/>
    </source>
</evidence>
<feature type="region of interest" description="Disordered" evidence="1">
    <location>
        <begin position="110"/>
        <end position="170"/>
    </location>
</feature>
<dbReference type="EMBL" id="JAAGWQ010000108">
    <property type="protein sequence ID" value="KAF5666535.1"/>
    <property type="molecule type" value="Genomic_DNA"/>
</dbReference>
<evidence type="ECO:0000256" key="1">
    <source>
        <dbReference type="SAM" id="MobiDB-lite"/>
    </source>
</evidence>
<dbReference type="AlphaFoldDB" id="A0A8H5T6I0"/>
<organism evidence="3 4">
    <name type="scientific">Fusarium heterosporum</name>
    <dbReference type="NCBI Taxonomy" id="42747"/>
    <lineage>
        <taxon>Eukaryota</taxon>
        <taxon>Fungi</taxon>
        <taxon>Dikarya</taxon>
        <taxon>Ascomycota</taxon>
        <taxon>Pezizomycotina</taxon>
        <taxon>Sordariomycetes</taxon>
        <taxon>Hypocreomycetidae</taxon>
        <taxon>Hypocreales</taxon>
        <taxon>Nectriaceae</taxon>
        <taxon>Fusarium</taxon>
        <taxon>Fusarium heterosporum species complex</taxon>
    </lineage>
</organism>
<proteinExistence type="predicted"/>
<name>A0A8H5T6I0_FUSHE</name>
<keyword evidence="2" id="KW-1133">Transmembrane helix</keyword>